<feature type="domain" description="Acyl-CoA oxidase/dehydrogenase middle" evidence="8">
    <location>
        <begin position="119"/>
        <end position="214"/>
    </location>
</feature>
<evidence type="ECO:0000259" key="8">
    <source>
        <dbReference type="Pfam" id="PF02770"/>
    </source>
</evidence>
<dbReference type="Proteomes" id="UP001238179">
    <property type="component" value="Chromosome"/>
</dbReference>
<reference evidence="11" key="1">
    <citation type="journal article" date="2023" name="Int. J. Syst. Evol. Microbiol.">
        <title>Mesoterricola silvestris gen. nov., sp. nov., Mesoterricola sediminis sp. nov., Geothrix oryzae sp. nov., Geothrix edaphica sp. nov., Geothrix rubra sp. nov., and Geothrix limicola sp. nov., six novel members of Acidobacteriota isolated from soils.</title>
        <authorList>
            <person name="Itoh H."/>
            <person name="Sugisawa Y."/>
            <person name="Mise K."/>
            <person name="Xu Z."/>
            <person name="Kuniyasu M."/>
            <person name="Ushijima N."/>
            <person name="Kawano K."/>
            <person name="Kobayashi E."/>
            <person name="Shiratori Y."/>
            <person name="Masuda Y."/>
            <person name="Senoo K."/>
        </authorList>
    </citation>
    <scope>NUCLEOTIDE SEQUENCE [LARGE SCALE GENOMIC DNA]</scope>
    <source>
        <strain evidence="11">W79</strain>
    </source>
</reference>
<gene>
    <name evidence="10" type="ORF">METEAL_38670</name>
</gene>
<dbReference type="InterPro" id="IPR009100">
    <property type="entry name" value="AcylCoA_DH/oxidase_NM_dom_sf"/>
</dbReference>
<dbReference type="InterPro" id="IPR006089">
    <property type="entry name" value="Acyl-CoA_DH_CS"/>
</dbReference>
<evidence type="ECO:0000256" key="6">
    <source>
        <dbReference type="SAM" id="MobiDB-lite"/>
    </source>
</evidence>
<dbReference type="RefSeq" id="WP_316413365.1">
    <property type="nucleotide sequence ID" value="NZ_AP027080.1"/>
</dbReference>
<dbReference type="SUPFAM" id="SSF47203">
    <property type="entry name" value="Acyl-CoA dehydrogenase C-terminal domain-like"/>
    <property type="match status" value="1"/>
</dbReference>
<evidence type="ECO:0000256" key="3">
    <source>
        <dbReference type="ARBA" id="ARBA00022630"/>
    </source>
</evidence>
<dbReference type="SUPFAM" id="SSF56645">
    <property type="entry name" value="Acyl-CoA dehydrogenase NM domain-like"/>
    <property type="match status" value="1"/>
</dbReference>
<proteinExistence type="inferred from homology"/>
<dbReference type="InterPro" id="IPR046373">
    <property type="entry name" value="Acyl-CoA_Oxase/DH_mid-dom_sf"/>
</dbReference>
<accession>A0AA48KDQ9</accession>
<dbReference type="PANTHER" id="PTHR43884">
    <property type="entry name" value="ACYL-COA DEHYDROGENASE"/>
    <property type="match status" value="1"/>
</dbReference>
<name>A0AA48KDQ9_9BACT</name>
<dbReference type="KEGG" id="msil:METEAL_38670"/>
<comment type="similarity">
    <text evidence="2 5">Belongs to the acyl-CoA dehydrogenase family.</text>
</comment>
<keyword evidence="3 5" id="KW-0285">Flavoprotein</keyword>
<dbReference type="Pfam" id="PF02771">
    <property type="entry name" value="Acyl-CoA_dh_N"/>
    <property type="match status" value="1"/>
</dbReference>
<evidence type="ECO:0000313" key="10">
    <source>
        <dbReference type="EMBL" id="BDU74693.1"/>
    </source>
</evidence>
<keyword evidence="11" id="KW-1185">Reference proteome</keyword>
<dbReference type="InterPro" id="IPR037069">
    <property type="entry name" value="AcylCoA_DH/ox_N_sf"/>
</dbReference>
<sequence>MLKIPVNPEMEPSGLDSRFSALTPTEPSQRQPFDRDWWRDIGASGMWRIPVPPAMGGVGLSWVKFGSALFDLGLKMPDLGLLLSLVAHAGMIRMVMIFADDEQEAELLPGLMDGRCIGATAITEQSGGSDVRAIRTTAVPAGDGYRITGRKCHVTNAPTADTLIVVSKIATHKEEASEVGLFLFDRHCSGVSFETPEDMIGHQSSPTGGFTMDAMDVGPVSLLGGKTFPLEHLFKALALDRALYAVCCSAVMESALERSLQRTTSREAFGKQLIEHQYVQKHLTDIILAKDVARVIGFEALAKIDADSPDQILACSIAKLVASDGLITATQACMHAHGHEGYLQNEISRMALDALGSWFAAGTNDIQRLSILKQHLRLRRGNSA</sequence>
<dbReference type="Pfam" id="PF00441">
    <property type="entry name" value="Acyl-CoA_dh_1"/>
    <property type="match status" value="1"/>
</dbReference>
<comment type="cofactor">
    <cofactor evidence="1 5">
        <name>FAD</name>
        <dbReference type="ChEBI" id="CHEBI:57692"/>
    </cofactor>
</comment>
<dbReference type="InterPro" id="IPR013786">
    <property type="entry name" value="AcylCoA_DH/ox_N"/>
</dbReference>
<keyword evidence="4 5" id="KW-0274">FAD</keyword>
<feature type="domain" description="Acyl-CoA dehydrogenase/oxidase N-terminal" evidence="9">
    <location>
        <begin position="29"/>
        <end position="114"/>
    </location>
</feature>
<dbReference type="Gene3D" id="1.10.540.10">
    <property type="entry name" value="Acyl-CoA dehydrogenase/oxidase, N-terminal domain"/>
    <property type="match status" value="1"/>
</dbReference>
<dbReference type="PANTHER" id="PTHR43884:SF12">
    <property type="entry name" value="ISOVALERYL-COA DEHYDROGENASE, MITOCHONDRIAL-RELATED"/>
    <property type="match status" value="1"/>
</dbReference>
<dbReference type="PROSITE" id="PS00072">
    <property type="entry name" value="ACYL_COA_DH_1"/>
    <property type="match status" value="1"/>
</dbReference>
<feature type="region of interest" description="Disordered" evidence="6">
    <location>
        <begin position="1"/>
        <end position="33"/>
    </location>
</feature>
<evidence type="ECO:0000259" key="7">
    <source>
        <dbReference type="Pfam" id="PF00441"/>
    </source>
</evidence>
<evidence type="ECO:0000313" key="11">
    <source>
        <dbReference type="Proteomes" id="UP001238179"/>
    </source>
</evidence>
<dbReference type="Gene3D" id="2.40.110.10">
    <property type="entry name" value="Butyryl-CoA Dehydrogenase, subunit A, domain 2"/>
    <property type="match status" value="1"/>
</dbReference>
<dbReference type="InterPro" id="IPR006091">
    <property type="entry name" value="Acyl-CoA_Oxase/DH_mid-dom"/>
</dbReference>
<dbReference type="InterPro" id="IPR009075">
    <property type="entry name" value="AcylCo_DH/oxidase_C"/>
</dbReference>
<evidence type="ECO:0000256" key="1">
    <source>
        <dbReference type="ARBA" id="ARBA00001974"/>
    </source>
</evidence>
<protein>
    <submittedName>
        <fullName evidence="10">Butyryl-CoA dehydrogenase</fullName>
    </submittedName>
</protein>
<dbReference type="CDD" id="cd00567">
    <property type="entry name" value="ACAD"/>
    <property type="match status" value="1"/>
</dbReference>
<feature type="compositionally biased region" description="Polar residues" evidence="6">
    <location>
        <begin position="20"/>
        <end position="31"/>
    </location>
</feature>
<keyword evidence="5" id="KW-0560">Oxidoreductase</keyword>
<evidence type="ECO:0000256" key="4">
    <source>
        <dbReference type="ARBA" id="ARBA00022827"/>
    </source>
</evidence>
<dbReference type="AlphaFoldDB" id="A0AA48KDQ9"/>
<evidence type="ECO:0000259" key="9">
    <source>
        <dbReference type="Pfam" id="PF02771"/>
    </source>
</evidence>
<feature type="domain" description="Acyl-CoA dehydrogenase/oxidase C-terminal" evidence="7">
    <location>
        <begin position="235"/>
        <end position="374"/>
    </location>
</feature>
<evidence type="ECO:0000256" key="2">
    <source>
        <dbReference type="ARBA" id="ARBA00009347"/>
    </source>
</evidence>
<organism evidence="10 11">
    <name type="scientific">Mesoterricola silvestris</name>
    <dbReference type="NCBI Taxonomy" id="2927979"/>
    <lineage>
        <taxon>Bacteria</taxon>
        <taxon>Pseudomonadati</taxon>
        <taxon>Acidobacteriota</taxon>
        <taxon>Holophagae</taxon>
        <taxon>Holophagales</taxon>
        <taxon>Holophagaceae</taxon>
        <taxon>Mesoterricola</taxon>
    </lineage>
</organism>
<dbReference type="Gene3D" id="1.20.140.10">
    <property type="entry name" value="Butyryl-CoA Dehydrogenase, subunit A, domain 3"/>
    <property type="match status" value="1"/>
</dbReference>
<dbReference type="GO" id="GO:0003995">
    <property type="term" value="F:acyl-CoA dehydrogenase activity"/>
    <property type="evidence" value="ECO:0007669"/>
    <property type="project" value="InterPro"/>
</dbReference>
<dbReference type="GO" id="GO:0050660">
    <property type="term" value="F:flavin adenine dinucleotide binding"/>
    <property type="evidence" value="ECO:0007669"/>
    <property type="project" value="InterPro"/>
</dbReference>
<evidence type="ECO:0000256" key="5">
    <source>
        <dbReference type="RuleBase" id="RU362125"/>
    </source>
</evidence>
<dbReference type="InterPro" id="IPR036250">
    <property type="entry name" value="AcylCo_DH-like_C"/>
</dbReference>
<dbReference type="EMBL" id="AP027080">
    <property type="protein sequence ID" value="BDU74693.1"/>
    <property type="molecule type" value="Genomic_DNA"/>
</dbReference>
<dbReference type="Pfam" id="PF02770">
    <property type="entry name" value="Acyl-CoA_dh_M"/>
    <property type="match status" value="1"/>
</dbReference>